<proteinExistence type="predicted"/>
<evidence type="ECO:0000313" key="5">
    <source>
        <dbReference type="Proteomes" id="UP000234585"/>
    </source>
</evidence>
<keyword evidence="5" id="KW-1185">Reference proteome</keyword>
<evidence type="ECO:0000313" key="4">
    <source>
        <dbReference type="EMBL" id="PLB34382.1"/>
    </source>
</evidence>
<dbReference type="OrthoDB" id="10267950at2759"/>
<feature type="domain" description="Ap4A phosphorylase 1/2 N-terminal" evidence="3">
    <location>
        <begin position="154"/>
        <end position="182"/>
    </location>
</feature>
<dbReference type="STRING" id="41067.A0A2I2F164"/>
<evidence type="ECO:0000256" key="1">
    <source>
        <dbReference type="SAM" id="MobiDB-lite"/>
    </source>
</evidence>
<reference evidence="4 5" key="1">
    <citation type="submission" date="2017-12" db="EMBL/GenBank/DDBJ databases">
        <authorList>
            <consortium name="DOE Joint Genome Institute"/>
            <person name="Haridas S."/>
            <person name="Kjaerbolling I."/>
            <person name="Vesth T.C."/>
            <person name="Frisvad J.C."/>
            <person name="Nybo J.L."/>
            <person name="Theobald S."/>
            <person name="Kuo A."/>
            <person name="Bowyer P."/>
            <person name="Matsuda Y."/>
            <person name="Mondo S."/>
            <person name="Lyhne E.K."/>
            <person name="Kogle M.E."/>
            <person name="Clum A."/>
            <person name="Lipzen A."/>
            <person name="Salamov A."/>
            <person name="Ngan C.Y."/>
            <person name="Daum C."/>
            <person name="Chiniquy J."/>
            <person name="Barry K."/>
            <person name="LaButti K."/>
            <person name="Simmons B.A."/>
            <person name="Magnuson J.K."/>
            <person name="Mortensen U.H."/>
            <person name="Larsen T.O."/>
            <person name="Grigoriev I.V."/>
            <person name="Baker S.E."/>
            <person name="Andersen M.R."/>
            <person name="Nordberg H.P."/>
            <person name="Cantor M.N."/>
            <person name="Hua S.X."/>
        </authorList>
    </citation>
    <scope>NUCLEOTIDE SEQUENCE [LARGE SCALE GENOMIC DNA]</scope>
    <source>
        <strain evidence="4 5">CBS 102.13</strain>
    </source>
</reference>
<dbReference type="EMBL" id="KZ559180">
    <property type="protein sequence ID" value="PLB34382.1"/>
    <property type="molecule type" value="Genomic_DNA"/>
</dbReference>
<dbReference type="InterPro" id="IPR009163">
    <property type="entry name" value="Ap4A_phos1/2"/>
</dbReference>
<dbReference type="InterPro" id="IPR043171">
    <property type="entry name" value="Ap4A_phos1/2-like"/>
</dbReference>
<dbReference type="PANTHER" id="PTHR38420">
    <property type="entry name" value="AP-4-A PHOSPHORYLASE II"/>
    <property type="match status" value="1"/>
</dbReference>
<dbReference type="PANTHER" id="PTHR38420:SF3">
    <property type="entry name" value="5',5'''-P-1,P-4-TETRAPHOSPHATE PHOSPHORYLASE 2"/>
    <property type="match status" value="1"/>
</dbReference>
<evidence type="ECO:0000259" key="3">
    <source>
        <dbReference type="Pfam" id="PF19327"/>
    </source>
</evidence>
<sequence length="358" mass="38685">MQLGLSENLSSLVARRFVTARDAGHLIFSETHLTTVYAAGIPCQLRYCPALAKKPSGTPKPDQGRTGPKPDPFHDPSPELLVAQIPPSHLLVLNKFPVIPNHFILATKAWKSQTDILEKDDLEAAYACIKAWDPSDNNNNSPAGAAPAPRPRLFAFFNSGDESGASQPHRHLQFLPVEAMTQDSGDGDDWRPLIDAVAQSPPPTSGPPYRRLSQLPFAHFALPLSENPSADELHSTYLALYRAAVATLPQNHNHNHNQSQDPPTTGPAAISYNLAMTESTMLICPRKSESAQIAVDNGTSDEVAEAGVVALNGTILAGTLMVKAEAEWNELRRNPESLAGVLAAIGYPHPDLRFLSLL</sequence>
<evidence type="ECO:0000259" key="2">
    <source>
        <dbReference type="Pfam" id="PF09830"/>
    </source>
</evidence>
<dbReference type="Pfam" id="PF09830">
    <property type="entry name" value="ATP_transf"/>
    <property type="match status" value="1"/>
</dbReference>
<dbReference type="Proteomes" id="UP000234585">
    <property type="component" value="Unassembled WGS sequence"/>
</dbReference>
<dbReference type="Gene3D" id="3.30.428.70">
    <property type="match status" value="1"/>
</dbReference>
<name>A0A2I2F164_ASPCN</name>
<dbReference type="InterPro" id="IPR036265">
    <property type="entry name" value="HIT-like_sf"/>
</dbReference>
<feature type="region of interest" description="Disordered" evidence="1">
    <location>
        <begin position="52"/>
        <end position="78"/>
    </location>
</feature>
<feature type="domain" description="Ap4A phosphorylase 1/2 N-terminal" evidence="3">
    <location>
        <begin position="7"/>
        <end position="136"/>
    </location>
</feature>
<dbReference type="RefSeq" id="XP_024668394.1">
    <property type="nucleotide sequence ID" value="XM_024814151.1"/>
</dbReference>
<gene>
    <name evidence="4" type="ORF">BDW47DRAFT_112356</name>
</gene>
<feature type="domain" description="ATP adenylyltransferase C-terminal" evidence="2">
    <location>
        <begin position="214"/>
        <end position="348"/>
    </location>
</feature>
<dbReference type="GO" id="GO:0003877">
    <property type="term" value="F:ATP:ADP adenylyltransferase activity"/>
    <property type="evidence" value="ECO:0007669"/>
    <property type="project" value="InterPro"/>
</dbReference>
<dbReference type="GO" id="GO:0009117">
    <property type="term" value="P:nucleotide metabolic process"/>
    <property type="evidence" value="ECO:0007669"/>
    <property type="project" value="InterPro"/>
</dbReference>
<protein>
    <submittedName>
        <fullName evidence="4">Bis-tetraphosphatase</fullName>
    </submittedName>
</protein>
<dbReference type="SUPFAM" id="SSF54197">
    <property type="entry name" value="HIT-like"/>
    <property type="match status" value="1"/>
</dbReference>
<dbReference type="AlphaFoldDB" id="A0A2I2F164"/>
<accession>A0A2I2F164</accession>
<dbReference type="GO" id="GO:0005524">
    <property type="term" value="F:ATP binding"/>
    <property type="evidence" value="ECO:0007669"/>
    <property type="project" value="InterPro"/>
</dbReference>
<dbReference type="InterPro" id="IPR019200">
    <property type="entry name" value="ATP_adenylylTrfase_C"/>
</dbReference>
<dbReference type="GeneID" id="36521311"/>
<dbReference type="InterPro" id="IPR045759">
    <property type="entry name" value="Ap4A_phos1/2_N"/>
</dbReference>
<dbReference type="Pfam" id="PF19327">
    <property type="entry name" value="Ap4A_phos_N"/>
    <property type="match status" value="2"/>
</dbReference>
<organism evidence="4 5">
    <name type="scientific">Aspergillus candidus</name>
    <dbReference type="NCBI Taxonomy" id="41067"/>
    <lineage>
        <taxon>Eukaryota</taxon>
        <taxon>Fungi</taxon>
        <taxon>Dikarya</taxon>
        <taxon>Ascomycota</taxon>
        <taxon>Pezizomycotina</taxon>
        <taxon>Eurotiomycetes</taxon>
        <taxon>Eurotiomycetidae</taxon>
        <taxon>Eurotiales</taxon>
        <taxon>Aspergillaceae</taxon>
        <taxon>Aspergillus</taxon>
        <taxon>Aspergillus subgen. Circumdati</taxon>
    </lineage>
</organism>